<dbReference type="Gene3D" id="3.90.1150.200">
    <property type="match status" value="1"/>
</dbReference>
<evidence type="ECO:0000259" key="1">
    <source>
        <dbReference type="Pfam" id="PF08818"/>
    </source>
</evidence>
<proteinExistence type="predicted"/>
<evidence type="ECO:0000313" key="2">
    <source>
        <dbReference type="EMBL" id="TGN64729.1"/>
    </source>
</evidence>
<dbReference type="EMBL" id="SRRO01000001">
    <property type="protein sequence ID" value="TGN64729.1"/>
    <property type="molecule type" value="Genomic_DNA"/>
</dbReference>
<dbReference type="InterPro" id="IPR014922">
    <property type="entry name" value="YdhG-like"/>
</dbReference>
<accession>A0A4Z1CMH9</accession>
<dbReference type="AlphaFoldDB" id="A0A4Z1CMH9"/>
<dbReference type="Proteomes" id="UP000297496">
    <property type="component" value="Unassembled WGS sequence"/>
</dbReference>
<organism evidence="2 3">
    <name type="scientific">Nocardioides eburneiflavus</name>
    <dbReference type="NCBI Taxonomy" id="2518372"/>
    <lineage>
        <taxon>Bacteria</taxon>
        <taxon>Bacillati</taxon>
        <taxon>Actinomycetota</taxon>
        <taxon>Actinomycetes</taxon>
        <taxon>Propionibacteriales</taxon>
        <taxon>Nocardioidaceae</taxon>
        <taxon>Nocardioides</taxon>
    </lineage>
</organism>
<evidence type="ECO:0000313" key="3">
    <source>
        <dbReference type="Proteomes" id="UP000297496"/>
    </source>
</evidence>
<comment type="caution">
    <text evidence="2">The sequence shown here is derived from an EMBL/GenBank/DDBJ whole genome shotgun (WGS) entry which is preliminary data.</text>
</comment>
<feature type="domain" description="YdhG-like" evidence="1">
    <location>
        <begin position="77"/>
        <end position="172"/>
    </location>
</feature>
<dbReference type="Pfam" id="PF08818">
    <property type="entry name" value="DUF1801"/>
    <property type="match status" value="1"/>
</dbReference>
<keyword evidence="3" id="KW-1185">Reference proteome</keyword>
<dbReference type="OrthoDB" id="9811812at2"/>
<sequence>MVAPPGQGVAPRLRPWSADDLEVEMAGAGRIHDSQPDRQHHLDAALVQSPAQHEAGRMVQHDPDVDAWFDRYDNPQKELVLSVRDVMLAADPRVGECIKWQAPTFTYRGNIASFFPKAKKHVSLMFHTGAALPDPSGILDGDGATSRSLKVFDHEDLIEKTPAIHGLVRAWIEQRSD</sequence>
<reference evidence="2 3" key="1">
    <citation type="submission" date="2019-04" db="EMBL/GenBank/DDBJ databases">
        <title>Three New Species of Nocardioides, Nocardioides euryhalodurans sp. nov., Nocardioides seonyuensis sp. nov. and Nocardioides eburneoflavus sp. nov. Isolated from Soil.</title>
        <authorList>
            <person name="Roh S.G."/>
            <person name="Lee C."/>
            <person name="Kim M.-K."/>
            <person name="Kim S.B."/>
        </authorList>
    </citation>
    <scope>NUCLEOTIDE SEQUENCE [LARGE SCALE GENOMIC DNA]</scope>
    <source>
        <strain evidence="2 3">MMS17-SY213</strain>
    </source>
</reference>
<name>A0A4Z1CMH9_9ACTN</name>
<gene>
    <name evidence="2" type="ORF">EXE59_12755</name>
</gene>
<protein>
    <submittedName>
        <fullName evidence="2">DUF1801 domain-containing protein</fullName>
    </submittedName>
</protein>
<dbReference type="SUPFAM" id="SSF159888">
    <property type="entry name" value="YdhG-like"/>
    <property type="match status" value="1"/>
</dbReference>